<feature type="region of interest" description="Disordered" evidence="1">
    <location>
        <begin position="17"/>
        <end position="124"/>
    </location>
</feature>
<accession>A0ABW3DYG9</accession>
<feature type="compositionally biased region" description="Basic and acidic residues" evidence="1">
    <location>
        <begin position="59"/>
        <end position="69"/>
    </location>
</feature>
<feature type="chain" id="PRO_5046558018" evidence="2">
    <location>
        <begin position="21"/>
        <end position="124"/>
    </location>
</feature>
<dbReference type="Proteomes" id="UP001597024">
    <property type="component" value="Unassembled WGS sequence"/>
</dbReference>
<comment type="caution">
    <text evidence="3">The sequence shown here is derived from an EMBL/GenBank/DDBJ whole genome shotgun (WGS) entry which is preliminary data.</text>
</comment>
<reference evidence="4" key="1">
    <citation type="journal article" date="2019" name="Int. J. Syst. Evol. Microbiol.">
        <title>The Global Catalogue of Microorganisms (GCM) 10K type strain sequencing project: providing services to taxonomists for standard genome sequencing and annotation.</title>
        <authorList>
            <consortium name="The Broad Institute Genomics Platform"/>
            <consortium name="The Broad Institute Genome Sequencing Center for Infectious Disease"/>
            <person name="Wu L."/>
            <person name="Ma J."/>
        </authorList>
    </citation>
    <scope>NUCLEOTIDE SEQUENCE [LARGE SCALE GENOMIC DNA]</scope>
    <source>
        <strain evidence="4">CCUG 62974</strain>
    </source>
</reference>
<protein>
    <submittedName>
        <fullName evidence="3">Uncharacterized protein</fullName>
    </submittedName>
</protein>
<gene>
    <name evidence="3" type="ORF">ACFQ08_30420</name>
</gene>
<evidence type="ECO:0000313" key="4">
    <source>
        <dbReference type="Proteomes" id="UP001597024"/>
    </source>
</evidence>
<proteinExistence type="predicted"/>
<evidence type="ECO:0000313" key="3">
    <source>
        <dbReference type="EMBL" id="MFD0888873.1"/>
    </source>
</evidence>
<organism evidence="3 4">
    <name type="scientific">Streptosporangium algeriense</name>
    <dbReference type="NCBI Taxonomy" id="1682748"/>
    <lineage>
        <taxon>Bacteria</taxon>
        <taxon>Bacillati</taxon>
        <taxon>Actinomycetota</taxon>
        <taxon>Actinomycetes</taxon>
        <taxon>Streptosporangiales</taxon>
        <taxon>Streptosporangiaceae</taxon>
        <taxon>Streptosporangium</taxon>
    </lineage>
</organism>
<feature type="non-terminal residue" evidence="3">
    <location>
        <position position="124"/>
    </location>
</feature>
<sequence length="124" mass="13386">MSVMRAGLLAVLVGTAAVGAAQHSKPGRDSSTGWTAERPGPSAGENPGKRTRRANPGAGRRDRWDRRPTGTEWVDEWQAGWSRKRRAGQDPWRAGEHDRTHAGNRTYGGPRSGGSRPRDGVYGG</sequence>
<keyword evidence="2" id="KW-0732">Signal</keyword>
<name>A0ABW3DYG9_9ACTN</name>
<dbReference type="EMBL" id="JBHTHX010001537">
    <property type="protein sequence ID" value="MFD0888873.1"/>
    <property type="molecule type" value="Genomic_DNA"/>
</dbReference>
<evidence type="ECO:0000256" key="1">
    <source>
        <dbReference type="SAM" id="MobiDB-lite"/>
    </source>
</evidence>
<evidence type="ECO:0000256" key="2">
    <source>
        <dbReference type="SAM" id="SignalP"/>
    </source>
</evidence>
<keyword evidence="4" id="KW-1185">Reference proteome</keyword>
<feature type="signal peptide" evidence="2">
    <location>
        <begin position="1"/>
        <end position="20"/>
    </location>
</feature>